<name>A0A370TZA7_9HELO</name>
<sequence>MLNRSLVKVGRLESPGLAHHLLPETHNHPRNTHLLIHPNIAPTNDYELPNDESGQQSQGPSSISTKGATKLQRRGEVQECKWLLDLSFTQKEVIQTPIIRIYNIDLQLFRCDESGPECLVCRERGLQCAGFGALKPSWMDGGVQQEAVHQDIKATVASVTRMKRMMKLVKSREKVSPPLRSISIPSELLDSGRSSVSLPDNCSSGAPSRATSLGPVTSNSFQAQNPHEWTPEASFNWNLNNNFNMIPYNGGEDTTSISNLQDTSMEYNFHAQPFSTDGANCYLPPGTNPQEMFSYYTPDLVSYAPPYEVSGDAINYLVASHGPVLASSPAVSSSVPNCHLLPKRQCTPSQLQHVYSREGGTINGQIIQHNPNILETSQSNIPLSPVSEQSSLWAADTRTYTPASSPPQVQDLRLSSQIGIHPPFTGADSHAVKYSSMPIDRSAGTAKSGYRWP</sequence>
<keyword evidence="3" id="KW-1185">Reference proteome</keyword>
<reference evidence="2 3" key="1">
    <citation type="journal article" date="2018" name="IMA Fungus">
        <title>IMA Genome-F 9: Draft genome sequence of Annulohypoxylon stygium, Aspergillus mulundensis, Berkeleyomyces basicola (syn. Thielaviopsis basicola), Ceratocystis smalleyi, two Cercospora beticola strains, Coleophoma cylindrospora, Fusarium fracticaudum, Phialophora cf. hyalina, and Morchella septimelata.</title>
        <authorList>
            <person name="Wingfield B.D."/>
            <person name="Bills G.F."/>
            <person name="Dong Y."/>
            <person name="Huang W."/>
            <person name="Nel W.J."/>
            <person name="Swalarsk-Parry B.S."/>
            <person name="Vaghefi N."/>
            <person name="Wilken P.M."/>
            <person name="An Z."/>
            <person name="de Beer Z.W."/>
            <person name="De Vos L."/>
            <person name="Chen L."/>
            <person name="Duong T.A."/>
            <person name="Gao Y."/>
            <person name="Hammerbacher A."/>
            <person name="Kikkert J.R."/>
            <person name="Li Y."/>
            <person name="Li H."/>
            <person name="Li K."/>
            <person name="Li Q."/>
            <person name="Liu X."/>
            <person name="Ma X."/>
            <person name="Naidoo K."/>
            <person name="Pethybridge S.J."/>
            <person name="Sun J."/>
            <person name="Steenkamp E.T."/>
            <person name="van der Nest M.A."/>
            <person name="van Wyk S."/>
            <person name="Wingfield M.J."/>
            <person name="Xiong C."/>
            <person name="Yue Q."/>
            <person name="Zhang X."/>
        </authorList>
    </citation>
    <scope>NUCLEOTIDE SEQUENCE [LARGE SCALE GENOMIC DNA]</scope>
    <source>
        <strain evidence="2 3">BP 5553</strain>
    </source>
</reference>
<evidence type="ECO:0000256" key="1">
    <source>
        <dbReference type="SAM" id="MobiDB-lite"/>
    </source>
</evidence>
<gene>
    <name evidence="2" type="ORF">BP5553_00833</name>
</gene>
<feature type="region of interest" description="Disordered" evidence="1">
    <location>
        <begin position="190"/>
        <end position="224"/>
    </location>
</feature>
<evidence type="ECO:0000313" key="2">
    <source>
        <dbReference type="EMBL" id="RDL40854.1"/>
    </source>
</evidence>
<comment type="caution">
    <text evidence="2">The sequence shown here is derived from an EMBL/GenBank/DDBJ whole genome shotgun (WGS) entry which is preliminary data.</text>
</comment>
<dbReference type="STRING" id="2656787.A0A370TZA7"/>
<dbReference type="GeneID" id="43593682"/>
<protein>
    <recommendedName>
        <fullName evidence="4">Zn(2)-C6 fungal-type domain-containing protein</fullName>
    </recommendedName>
</protein>
<accession>A0A370TZA7</accession>
<feature type="region of interest" description="Disordered" evidence="1">
    <location>
        <begin position="22"/>
        <end position="70"/>
    </location>
</feature>
<feature type="compositionally biased region" description="Low complexity" evidence="1">
    <location>
        <begin position="53"/>
        <end position="64"/>
    </location>
</feature>
<dbReference type="EMBL" id="NPIC01000001">
    <property type="protein sequence ID" value="RDL40854.1"/>
    <property type="molecule type" value="Genomic_DNA"/>
</dbReference>
<dbReference type="OrthoDB" id="3477330at2759"/>
<dbReference type="AlphaFoldDB" id="A0A370TZA7"/>
<evidence type="ECO:0008006" key="4">
    <source>
        <dbReference type="Google" id="ProtNLM"/>
    </source>
</evidence>
<proteinExistence type="predicted"/>
<organism evidence="2 3">
    <name type="scientific">Venustampulla echinocandica</name>
    <dbReference type="NCBI Taxonomy" id="2656787"/>
    <lineage>
        <taxon>Eukaryota</taxon>
        <taxon>Fungi</taxon>
        <taxon>Dikarya</taxon>
        <taxon>Ascomycota</taxon>
        <taxon>Pezizomycotina</taxon>
        <taxon>Leotiomycetes</taxon>
        <taxon>Helotiales</taxon>
        <taxon>Pleuroascaceae</taxon>
        <taxon>Venustampulla</taxon>
    </lineage>
</organism>
<evidence type="ECO:0000313" key="3">
    <source>
        <dbReference type="Proteomes" id="UP000254866"/>
    </source>
</evidence>
<feature type="compositionally biased region" description="Polar residues" evidence="1">
    <location>
        <begin position="192"/>
        <end position="224"/>
    </location>
</feature>
<dbReference type="RefSeq" id="XP_031873510.1">
    <property type="nucleotide sequence ID" value="XM_032009456.1"/>
</dbReference>
<dbReference type="Proteomes" id="UP000254866">
    <property type="component" value="Unassembled WGS sequence"/>
</dbReference>